<dbReference type="PANTHER" id="PTHR33204">
    <property type="entry name" value="TRANSCRIPTIONAL REGULATOR, MARR FAMILY"/>
    <property type="match status" value="1"/>
</dbReference>
<feature type="domain" description="HTH hxlR-type" evidence="4">
    <location>
        <begin position="1"/>
        <end position="113"/>
    </location>
</feature>
<keyword evidence="2" id="KW-0238">DNA-binding</keyword>
<organism evidence="5 6">
    <name type="scientific">Amycolatopsis pigmentata</name>
    <dbReference type="NCBI Taxonomy" id="450801"/>
    <lineage>
        <taxon>Bacteria</taxon>
        <taxon>Bacillati</taxon>
        <taxon>Actinomycetota</taxon>
        <taxon>Actinomycetes</taxon>
        <taxon>Pseudonocardiales</taxon>
        <taxon>Pseudonocardiaceae</taxon>
        <taxon>Amycolatopsis</taxon>
    </lineage>
</organism>
<dbReference type="PANTHER" id="PTHR33204:SF18">
    <property type="entry name" value="TRANSCRIPTIONAL REGULATORY PROTEIN"/>
    <property type="match status" value="1"/>
</dbReference>
<keyword evidence="1" id="KW-0805">Transcription regulation</keyword>
<accession>A0ABW5FL95</accession>
<evidence type="ECO:0000259" key="4">
    <source>
        <dbReference type="PROSITE" id="PS51118"/>
    </source>
</evidence>
<comment type="caution">
    <text evidence="5">The sequence shown here is derived from an EMBL/GenBank/DDBJ whole genome shotgun (WGS) entry which is preliminary data.</text>
</comment>
<dbReference type="SUPFAM" id="SSF46785">
    <property type="entry name" value="Winged helix' DNA-binding domain"/>
    <property type="match status" value="1"/>
</dbReference>
<evidence type="ECO:0000313" key="6">
    <source>
        <dbReference type="Proteomes" id="UP001597417"/>
    </source>
</evidence>
<evidence type="ECO:0000256" key="3">
    <source>
        <dbReference type="ARBA" id="ARBA00023163"/>
    </source>
</evidence>
<protein>
    <submittedName>
        <fullName evidence="5">Winged helix-turn-helix transcriptional regulator</fullName>
    </submittedName>
</protein>
<sequence length="120" mass="13642">MAALEVIELLRRKWTIAILAELAVGEVQYKDLRAAINAVEARVGWSSHHKPLSDRVFSDTLQEAQDNGLIERRAEAGHFGNLAWYRLTATGRSLLRAIRPLAEWGQQHRYTLRRLQPGAE</sequence>
<evidence type="ECO:0000313" key="5">
    <source>
        <dbReference type="EMBL" id="MFD2415385.1"/>
    </source>
</evidence>
<name>A0ABW5FL95_9PSEU</name>
<dbReference type="RefSeq" id="WP_378261132.1">
    <property type="nucleotide sequence ID" value="NZ_JBHUKR010000004.1"/>
</dbReference>
<keyword evidence="6" id="KW-1185">Reference proteome</keyword>
<dbReference type="EMBL" id="JBHUKR010000004">
    <property type="protein sequence ID" value="MFD2415385.1"/>
    <property type="molecule type" value="Genomic_DNA"/>
</dbReference>
<gene>
    <name evidence="5" type="ORF">ACFSXZ_03485</name>
</gene>
<dbReference type="PROSITE" id="PS51118">
    <property type="entry name" value="HTH_HXLR"/>
    <property type="match status" value="1"/>
</dbReference>
<reference evidence="6" key="1">
    <citation type="journal article" date="2019" name="Int. J. Syst. Evol. Microbiol.">
        <title>The Global Catalogue of Microorganisms (GCM) 10K type strain sequencing project: providing services to taxonomists for standard genome sequencing and annotation.</title>
        <authorList>
            <consortium name="The Broad Institute Genomics Platform"/>
            <consortium name="The Broad Institute Genome Sequencing Center for Infectious Disease"/>
            <person name="Wu L."/>
            <person name="Ma J."/>
        </authorList>
    </citation>
    <scope>NUCLEOTIDE SEQUENCE [LARGE SCALE GENOMIC DNA]</scope>
    <source>
        <strain evidence="6">CGMCC 4.7645</strain>
    </source>
</reference>
<keyword evidence="3" id="KW-0804">Transcription</keyword>
<evidence type="ECO:0000256" key="2">
    <source>
        <dbReference type="ARBA" id="ARBA00023125"/>
    </source>
</evidence>
<evidence type="ECO:0000256" key="1">
    <source>
        <dbReference type="ARBA" id="ARBA00023015"/>
    </source>
</evidence>
<dbReference type="Pfam" id="PF01638">
    <property type="entry name" value="HxlR"/>
    <property type="match status" value="1"/>
</dbReference>
<dbReference type="Gene3D" id="1.10.10.10">
    <property type="entry name" value="Winged helix-like DNA-binding domain superfamily/Winged helix DNA-binding domain"/>
    <property type="match status" value="1"/>
</dbReference>
<dbReference type="InterPro" id="IPR036390">
    <property type="entry name" value="WH_DNA-bd_sf"/>
</dbReference>
<dbReference type="InterPro" id="IPR036388">
    <property type="entry name" value="WH-like_DNA-bd_sf"/>
</dbReference>
<dbReference type="InterPro" id="IPR002577">
    <property type="entry name" value="HTH_HxlR"/>
</dbReference>
<proteinExistence type="predicted"/>
<dbReference type="Proteomes" id="UP001597417">
    <property type="component" value="Unassembled WGS sequence"/>
</dbReference>